<gene>
    <name evidence="9" type="ORF">GcLGCM259_2401</name>
</gene>
<dbReference type="GO" id="GO:0022857">
    <property type="term" value="F:transmembrane transporter activity"/>
    <property type="evidence" value="ECO:0007669"/>
    <property type="project" value="InterPro"/>
</dbReference>
<evidence type="ECO:0000256" key="5">
    <source>
        <dbReference type="ARBA" id="ARBA00022989"/>
    </source>
</evidence>
<dbReference type="EMBL" id="CP034412">
    <property type="protein sequence ID" value="QCY48108.1"/>
    <property type="molecule type" value="Genomic_DNA"/>
</dbReference>
<dbReference type="InterPro" id="IPR036259">
    <property type="entry name" value="MFS_trans_sf"/>
</dbReference>
<dbReference type="AlphaFoldDB" id="A0A5B7WVS8"/>
<dbReference type="Gene3D" id="1.20.1250.20">
    <property type="entry name" value="MFS general substrate transporter like domains"/>
    <property type="match status" value="1"/>
</dbReference>
<proteinExistence type="predicted"/>
<evidence type="ECO:0000256" key="3">
    <source>
        <dbReference type="ARBA" id="ARBA00022475"/>
    </source>
</evidence>
<feature type="transmembrane region" description="Helical" evidence="7">
    <location>
        <begin position="274"/>
        <end position="294"/>
    </location>
</feature>
<feature type="transmembrane region" description="Helical" evidence="7">
    <location>
        <begin position="46"/>
        <end position="66"/>
    </location>
</feature>
<keyword evidence="4 7" id="KW-0812">Transmembrane</keyword>
<comment type="subcellular location">
    <subcellularLocation>
        <location evidence="1">Cell membrane</location>
        <topology evidence="1">Multi-pass membrane protein</topology>
    </subcellularLocation>
</comment>
<reference evidence="9 10" key="1">
    <citation type="submission" date="2018-12" db="EMBL/GenBank/DDBJ databases">
        <title>Complete Genome Sequence of Glutamicibacter creatinolyticus strain LGCM259,isolated from an abscess of a 12-year-old mare in Italy.</title>
        <authorList>
            <person name="Santos R.G."/>
            <person name="Silva A.L."/>
            <person name="Seyffert N."/>
            <person name="Castro T.L.P."/>
            <person name="Attili A.R."/>
            <person name="Rifici C."/>
            <person name="Mazzullo G."/>
            <person name="Brenig B."/>
            <person name="Venanzi F."/>
            <person name="Azevedo V."/>
        </authorList>
    </citation>
    <scope>NUCLEOTIDE SEQUENCE [LARGE SCALE GENOMIC DNA]</scope>
    <source>
        <strain evidence="9 10">LGCM 259</strain>
    </source>
</reference>
<feature type="transmembrane region" description="Helical" evidence="7">
    <location>
        <begin position="137"/>
        <end position="159"/>
    </location>
</feature>
<feature type="domain" description="Major facilitator superfamily (MFS) profile" evidence="8">
    <location>
        <begin position="1"/>
        <end position="399"/>
    </location>
</feature>
<keyword evidence="2" id="KW-0813">Transport</keyword>
<organism evidence="9 10">
    <name type="scientific">Glutamicibacter creatinolyticus</name>
    <dbReference type="NCBI Taxonomy" id="162496"/>
    <lineage>
        <taxon>Bacteria</taxon>
        <taxon>Bacillati</taxon>
        <taxon>Actinomycetota</taxon>
        <taxon>Actinomycetes</taxon>
        <taxon>Micrococcales</taxon>
        <taxon>Micrococcaceae</taxon>
        <taxon>Glutamicibacter</taxon>
    </lineage>
</organism>
<feature type="transmembrane region" description="Helical" evidence="7">
    <location>
        <begin position="78"/>
        <end position="99"/>
    </location>
</feature>
<evidence type="ECO:0000256" key="7">
    <source>
        <dbReference type="SAM" id="Phobius"/>
    </source>
</evidence>
<dbReference type="Proteomes" id="UP000307000">
    <property type="component" value="Chromosome"/>
</dbReference>
<feature type="transmembrane region" description="Helical" evidence="7">
    <location>
        <begin position="211"/>
        <end position="230"/>
    </location>
</feature>
<dbReference type="RefSeq" id="WP_175419422.1">
    <property type="nucleotide sequence ID" value="NZ_CP034412.1"/>
</dbReference>
<feature type="transmembrane region" description="Helical" evidence="7">
    <location>
        <begin position="105"/>
        <end position="125"/>
    </location>
</feature>
<feature type="transmembrane region" description="Helical" evidence="7">
    <location>
        <begin position="12"/>
        <end position="34"/>
    </location>
</feature>
<dbReference type="PANTHER" id="PTHR23517">
    <property type="entry name" value="RESISTANCE PROTEIN MDTM, PUTATIVE-RELATED-RELATED"/>
    <property type="match status" value="1"/>
</dbReference>
<keyword evidence="5 7" id="KW-1133">Transmembrane helix</keyword>
<dbReference type="InterPro" id="IPR020846">
    <property type="entry name" value="MFS_dom"/>
</dbReference>
<dbReference type="GO" id="GO:0005886">
    <property type="term" value="C:plasma membrane"/>
    <property type="evidence" value="ECO:0007669"/>
    <property type="project" value="UniProtKB-SubCell"/>
</dbReference>
<sequence length="399" mass="41653">MTAAIRTQRAGSWWFPGICLVLTGWCANQYVSLIGWYQQHRELSEVAAFLVLASYVVGLLPMLVFAGSWADRLGRKPFTLLALIASIGGSVLLMLGAQAEVWLHAGRVLTGVGMGLAMVAATSWIKEVSPGASGAVRAGLCTSLGFAVGPVISGALVGATWNPELAYLVHAITAAAWLVLIAFQPGTPRREPVQQAVQGTSAQGLKIFNRLVLPMAPWVFGLATSGFAVVPALTGRGAGASLLFSTITVAVTMGLGALIQPFARRWDRPGTARLLVIGLLTAITTYLVMIPVALTGSTALGLVASVLAGCANGILLLGGLGQVLALAGPGEVGKLTGRFYSVCYIGFLIPTLLSLWRLFADPLYFILLLGVLCVLSLVCVLSNRTLLAGPKMQPVKSGS</sequence>
<evidence type="ECO:0000256" key="6">
    <source>
        <dbReference type="ARBA" id="ARBA00023136"/>
    </source>
</evidence>
<feature type="transmembrane region" description="Helical" evidence="7">
    <location>
        <begin position="165"/>
        <end position="183"/>
    </location>
</feature>
<keyword evidence="6 7" id="KW-0472">Membrane</keyword>
<evidence type="ECO:0000256" key="2">
    <source>
        <dbReference type="ARBA" id="ARBA00022448"/>
    </source>
</evidence>
<protein>
    <submittedName>
        <fullName evidence="9">MFS transporter</fullName>
    </submittedName>
</protein>
<feature type="transmembrane region" description="Helical" evidence="7">
    <location>
        <begin position="339"/>
        <end position="356"/>
    </location>
</feature>
<dbReference type="InterPro" id="IPR050171">
    <property type="entry name" value="MFS_Transporters"/>
</dbReference>
<feature type="transmembrane region" description="Helical" evidence="7">
    <location>
        <begin position="300"/>
        <end position="327"/>
    </location>
</feature>
<evidence type="ECO:0000259" key="8">
    <source>
        <dbReference type="PROSITE" id="PS50850"/>
    </source>
</evidence>
<dbReference type="PANTHER" id="PTHR23517:SF13">
    <property type="entry name" value="MAJOR FACILITATOR SUPERFAMILY MFS_1"/>
    <property type="match status" value="1"/>
</dbReference>
<evidence type="ECO:0000313" key="10">
    <source>
        <dbReference type="Proteomes" id="UP000307000"/>
    </source>
</evidence>
<evidence type="ECO:0000256" key="1">
    <source>
        <dbReference type="ARBA" id="ARBA00004651"/>
    </source>
</evidence>
<dbReference type="PROSITE" id="PS50850">
    <property type="entry name" value="MFS"/>
    <property type="match status" value="1"/>
</dbReference>
<feature type="transmembrane region" description="Helical" evidence="7">
    <location>
        <begin position="242"/>
        <end position="262"/>
    </location>
</feature>
<dbReference type="Pfam" id="PF07690">
    <property type="entry name" value="MFS_1"/>
    <property type="match status" value="1"/>
</dbReference>
<feature type="transmembrane region" description="Helical" evidence="7">
    <location>
        <begin position="362"/>
        <end position="382"/>
    </location>
</feature>
<evidence type="ECO:0000313" key="9">
    <source>
        <dbReference type="EMBL" id="QCY48108.1"/>
    </source>
</evidence>
<dbReference type="InterPro" id="IPR011701">
    <property type="entry name" value="MFS"/>
</dbReference>
<accession>A0A5B7WVS8</accession>
<keyword evidence="10" id="KW-1185">Reference proteome</keyword>
<keyword evidence="3" id="KW-1003">Cell membrane</keyword>
<evidence type="ECO:0000256" key="4">
    <source>
        <dbReference type="ARBA" id="ARBA00022692"/>
    </source>
</evidence>
<name>A0A5B7WVS8_9MICC</name>
<dbReference type="SUPFAM" id="SSF103473">
    <property type="entry name" value="MFS general substrate transporter"/>
    <property type="match status" value="1"/>
</dbReference>
<dbReference type="KEGG" id="gcr:GcLGCM259_2401"/>